<dbReference type="Pfam" id="PF20770">
    <property type="entry name" value="PAN2_N"/>
    <property type="match status" value="1"/>
</dbReference>
<comment type="domain">
    <text evidence="9">The linker, or PAN3 interaction domain (PID), between the WD40 repeats and the pseudo-UCH domain mediates interaction with PAN3.</text>
</comment>
<dbReference type="Gene3D" id="2.130.10.10">
    <property type="entry name" value="YVTN repeat-like/Quinoprotein amine dehydrogenase"/>
    <property type="match status" value="1"/>
</dbReference>
<dbReference type="Pfam" id="PF13423">
    <property type="entry name" value="UCH_1"/>
    <property type="match status" value="1"/>
</dbReference>
<dbReference type="HOGENOM" id="CLU_002369_0_0_1"/>
<dbReference type="EnsemblMetazoa" id="PHUM614080-RA">
    <property type="protein sequence ID" value="PHUM614080-PA"/>
    <property type="gene ID" value="PHUM614080"/>
</dbReference>
<dbReference type="VEuPathDB" id="VectorBase:PHUM614080"/>
<dbReference type="Gene3D" id="3.90.70.10">
    <property type="entry name" value="Cysteine proteinases"/>
    <property type="match status" value="1"/>
</dbReference>
<reference evidence="11" key="2">
    <citation type="submission" date="2007-04" db="EMBL/GenBank/DDBJ databases">
        <title>The genome of the human body louse.</title>
        <authorList>
            <consortium name="The Human Body Louse Genome Consortium"/>
            <person name="Kirkness E."/>
            <person name="Walenz B."/>
            <person name="Hass B."/>
            <person name="Bruggner R."/>
            <person name="Strausberg R."/>
        </authorList>
    </citation>
    <scope>NUCLEOTIDE SEQUENCE</scope>
    <source>
        <strain evidence="11">USDA</strain>
    </source>
</reference>
<dbReference type="GO" id="GO:0046872">
    <property type="term" value="F:metal ion binding"/>
    <property type="evidence" value="ECO:0007669"/>
    <property type="project" value="UniProtKB-KW"/>
</dbReference>
<dbReference type="KEGG" id="phu:Phum_PHUM614080"/>
<dbReference type="GO" id="GO:0005634">
    <property type="term" value="C:nucleus"/>
    <property type="evidence" value="ECO:0007669"/>
    <property type="project" value="UniProtKB-SubCell"/>
</dbReference>
<dbReference type="AlphaFoldDB" id="E0W420"/>
<comment type="similarity">
    <text evidence="9">Belongs to the peptidase C19 family. PAN2 subfamily.</text>
</comment>
<dbReference type="EC" id="3.1.13.4" evidence="9"/>
<dbReference type="EMBL" id="AAZO01007504">
    <property type="status" value="NOT_ANNOTATED_CDS"/>
    <property type="molecule type" value="Genomic_DNA"/>
</dbReference>
<keyword evidence="5 9" id="KW-0479">Metal-binding</keyword>
<sequence>MGNQGGHVTSYYSSGLQKYTSFQVHNSEEVRDILTFDEGILALTKSSLRCQMRRGIPIYTHESSNLVEMQCMVQVSSSSILMGGHQCNLINFDYNTGQETQLFETGDNGCAILRLQNRFICAGDTIGNIKLLDPVTMRVEHNLETHSGSLSDFDIHGNLLVTCGFSQRHGNLSIDRFLMVYDFRMMRAVSPIPVVIDPLLLRFLPSFSSRVTVVSALGQMQLVDTVALTEAELCLYQINTASSPLTLDVSPSCQFISIGDSGGQIHLFSSSAPNASFNSFSCDTEFADPVETLPSIPFDDFEVPLSTVPLGFLPLETKLASDWPEQFLKKVYRYEPIPPIDPEILKSMKLQGTIGYAPNPMTKRRNQVSYSIDGRFYNTKNKNFGCEDASSRIGSQEIAIPKRYRKLELKHSNKDDFDFEVFNKTKFCGLEAHLPNNYCNVMLEMLYFLEPIRCMTLSHLCSKEFCLCCELSFLFAMLDKSQRTPCQASNFLRAFRTIPEASALGLILSDQNPETKKKVNLIRLIQSWNRFILHQLHAETLEARKKKILEMERKRHASESPRGHGNQVLKYADYQVGATKNEEWSRHEPEMNCDETDVSRFFGMKQLQINKCLKCTTEIKKESTLLLCNLVYQNQGGEKEQSFCDVLSKSMCPEQTTPAWCDKCNKFRPTLQQKRLQTLPHILALNCGMEDTNVILKKKINRVCLNYLRLKFFTNLSSIIKPCRYGEHCMRANCRFRHPSQEIEKPLGSHSSHLYYTNPWLPTHIQIDLSTNGNVDLKKLTETDLQKPLEDSDNKQTVRYDLMGVVCHITESEEKKNLVAFINVGKKYYERLGENSEPQWYLFNNFSVTQVPEQEVTWFNLDWKVPCVLYWINRDLPSRFCPADIPNPITVDVFSEDKCIIKDRGRKRITFMPLGMDEIPKKGELVAMDAEFVTLNQEEAELRSDGKLSTVKPSHMSVARITCIRGQGVLQGTPFIDDYISTQEQVYDYLTKFSGIQPGDLDANFSSKHLTTLKSTYLKLRFLVDIGVKFVGHGLKNDFRFQVIDTVFLFRLPRQRMISLQFLAWHFLGIKIQSVTHDSIEDACAALQLYYHYLKLEKEGILQESLKKLYEAGKSLQWLVPDSEDNSLRWDLSDEEI</sequence>
<keyword evidence="6 9" id="KW-0378">Hydrolase</keyword>
<dbReference type="SUPFAM" id="SSF53098">
    <property type="entry name" value="Ribonuclease H-like"/>
    <property type="match status" value="1"/>
</dbReference>
<dbReference type="SUPFAM" id="SSF54001">
    <property type="entry name" value="Cysteine proteinases"/>
    <property type="match status" value="1"/>
</dbReference>
<dbReference type="PANTHER" id="PTHR15728">
    <property type="entry name" value="DEADENYLATION COMPLEX CATALYTIC SUBUNIT PAN2"/>
    <property type="match status" value="1"/>
</dbReference>
<dbReference type="InterPro" id="IPR036322">
    <property type="entry name" value="WD40_repeat_dom_sf"/>
</dbReference>
<dbReference type="Proteomes" id="UP000009046">
    <property type="component" value="Unassembled WGS sequence"/>
</dbReference>
<comment type="caution">
    <text evidence="9">Lacks conserved residue(s) required for the propagation of feature annotation.</text>
</comment>
<dbReference type="GeneID" id="8239775"/>
<feature type="binding site" evidence="9">
    <location>
        <position position="931"/>
    </location>
    <ligand>
        <name>a divalent metal cation</name>
        <dbReference type="ChEBI" id="CHEBI:60240"/>
        <note>catalytic</note>
    </ligand>
</feature>
<organism>
    <name type="scientific">Pediculus humanus subsp. corporis</name>
    <name type="common">Body louse</name>
    <dbReference type="NCBI Taxonomy" id="121224"/>
    <lineage>
        <taxon>Eukaryota</taxon>
        <taxon>Metazoa</taxon>
        <taxon>Ecdysozoa</taxon>
        <taxon>Arthropoda</taxon>
        <taxon>Hexapoda</taxon>
        <taxon>Insecta</taxon>
        <taxon>Pterygota</taxon>
        <taxon>Neoptera</taxon>
        <taxon>Paraneoptera</taxon>
        <taxon>Psocodea</taxon>
        <taxon>Troctomorpha</taxon>
        <taxon>Phthiraptera</taxon>
        <taxon>Anoplura</taxon>
        <taxon>Pediculidae</taxon>
        <taxon>Pediculus</taxon>
    </lineage>
</organism>
<dbReference type="InterPro" id="IPR028889">
    <property type="entry name" value="USP"/>
</dbReference>
<dbReference type="CTD" id="8239775"/>
<dbReference type="InterPro" id="IPR030843">
    <property type="entry name" value="PAN2"/>
</dbReference>
<dbReference type="InterPro" id="IPR015943">
    <property type="entry name" value="WD40/YVTN_repeat-like_dom_sf"/>
</dbReference>
<dbReference type="FunFam" id="2.130.10.10:FF:000421">
    <property type="entry name" value="PAN2-PAN3 deadenylation complex catalytic subunit PAN2"/>
    <property type="match status" value="1"/>
</dbReference>
<comment type="cofactor">
    <cofactor evidence="9">
        <name>a divalent metal cation</name>
        <dbReference type="ChEBI" id="CHEBI:60240"/>
    </cofactor>
    <text evidence="9">Binds 2 metal cations per subunit in the catalytic exonuclease domain.</text>
</comment>
<dbReference type="FunFam" id="3.30.420.10:FF:000011">
    <property type="entry name" value="PAN2-PAN3 deadenylation complex catalytic subunit PAN2"/>
    <property type="match status" value="1"/>
</dbReference>
<evidence type="ECO:0000256" key="4">
    <source>
        <dbReference type="ARBA" id="ARBA00022722"/>
    </source>
</evidence>
<dbReference type="GO" id="GO:0000932">
    <property type="term" value="C:P-body"/>
    <property type="evidence" value="ECO:0007669"/>
    <property type="project" value="UniProtKB-SubCell"/>
</dbReference>
<dbReference type="STRING" id="121224.E0W420"/>
<keyword evidence="3 9" id="KW-0507">mRNA processing</keyword>
<dbReference type="FunCoup" id="E0W420">
    <property type="interactions" value="1456"/>
</dbReference>
<comment type="catalytic activity">
    <reaction evidence="1 9">
        <text>Exonucleolytic cleavage of poly(A) to 5'-AMP.</text>
        <dbReference type="EC" id="3.1.13.4"/>
    </reaction>
</comment>
<dbReference type="GO" id="GO:0006508">
    <property type="term" value="P:proteolysis"/>
    <property type="evidence" value="ECO:0007669"/>
    <property type="project" value="UniProtKB-KW"/>
</dbReference>
<comment type="subcellular location">
    <subcellularLocation>
        <location evidence="9">Cytoplasm</location>
        <location evidence="9">P-body</location>
    </subcellularLocation>
    <subcellularLocation>
        <location evidence="9">Nucleus</location>
    </subcellularLocation>
    <text evidence="9">Shuttles between nucleus and cytoplasm.</text>
</comment>
<keyword evidence="13" id="KW-1185">Reference proteome</keyword>
<evidence type="ECO:0000256" key="3">
    <source>
        <dbReference type="ARBA" id="ARBA00022664"/>
    </source>
</evidence>
<dbReference type="GO" id="GO:0010606">
    <property type="term" value="P:positive regulation of cytoplasmic mRNA processing body assembly"/>
    <property type="evidence" value="ECO:0007669"/>
    <property type="project" value="UniProtKB-UniRule"/>
</dbReference>
<keyword evidence="7 9" id="KW-0269">Exonuclease</keyword>
<dbReference type="InParanoid" id="E0W420"/>
<dbReference type="GO" id="GO:0000289">
    <property type="term" value="P:nuclear-transcribed mRNA poly(A) tail shortening"/>
    <property type="evidence" value="ECO:0007669"/>
    <property type="project" value="UniProtKB-UniRule"/>
</dbReference>
<dbReference type="GO" id="GO:0004535">
    <property type="term" value="F:poly(A)-specific ribonuclease activity"/>
    <property type="evidence" value="ECO:0007669"/>
    <property type="project" value="UniProtKB-UniRule"/>
</dbReference>
<feature type="binding site" evidence="9">
    <location>
        <position position="929"/>
    </location>
    <ligand>
        <name>a divalent metal cation</name>
        <dbReference type="ChEBI" id="CHEBI:60240"/>
        <note>catalytic</note>
    </ligand>
</feature>
<dbReference type="OrthoDB" id="16516at2759"/>
<reference evidence="11" key="1">
    <citation type="submission" date="2007-04" db="EMBL/GenBank/DDBJ databases">
        <title>Annotation of Pediculus humanus corporis strain USDA.</title>
        <authorList>
            <person name="Kirkness E."/>
            <person name="Hannick L."/>
            <person name="Hass B."/>
            <person name="Bruggner R."/>
            <person name="Lawson D."/>
            <person name="Bidwell S."/>
            <person name="Joardar V."/>
            <person name="Caler E."/>
            <person name="Walenz B."/>
            <person name="Inman J."/>
            <person name="Schobel S."/>
            <person name="Galinsky K."/>
            <person name="Amedeo P."/>
            <person name="Strausberg R."/>
        </authorList>
    </citation>
    <scope>NUCLEOTIDE SEQUENCE</scope>
    <source>
        <strain evidence="11">USDA</strain>
    </source>
</reference>
<dbReference type="Gene3D" id="3.30.420.10">
    <property type="entry name" value="Ribonuclease H-like superfamily/Ribonuclease H"/>
    <property type="match status" value="1"/>
</dbReference>
<feature type="domain" description="USP" evidence="10">
    <location>
        <begin position="428"/>
        <end position="874"/>
    </location>
</feature>
<reference evidence="12" key="3">
    <citation type="submission" date="2021-02" db="UniProtKB">
        <authorList>
            <consortium name="EnsemblMetazoa"/>
        </authorList>
    </citation>
    <scope>IDENTIFICATION</scope>
    <source>
        <strain evidence="12">USDA</strain>
    </source>
</reference>
<dbReference type="GO" id="GO:0003676">
    <property type="term" value="F:nucleic acid binding"/>
    <property type="evidence" value="ECO:0007669"/>
    <property type="project" value="InterPro"/>
</dbReference>
<evidence type="ECO:0000313" key="12">
    <source>
        <dbReference type="EnsemblMetazoa" id="PHUM614080-PA"/>
    </source>
</evidence>
<evidence type="ECO:0000313" key="13">
    <source>
        <dbReference type="Proteomes" id="UP000009046"/>
    </source>
</evidence>
<keyword evidence="2 9" id="KW-0963">Cytoplasm</keyword>
<dbReference type="SMART" id="SM00479">
    <property type="entry name" value="EXOIII"/>
    <property type="match status" value="1"/>
</dbReference>
<dbReference type="GO" id="GO:0008233">
    <property type="term" value="F:peptidase activity"/>
    <property type="evidence" value="ECO:0007669"/>
    <property type="project" value="UniProtKB-KW"/>
</dbReference>
<feature type="binding site" evidence="9">
    <location>
        <position position="1038"/>
    </location>
    <ligand>
        <name>a divalent metal cation</name>
        <dbReference type="ChEBI" id="CHEBI:60240"/>
        <note>catalytic</note>
    </ligand>
</feature>
<dbReference type="OMA" id="TQELLWT"/>
<gene>
    <name evidence="12" type="primary">8239775</name>
    <name evidence="9" type="synonym">PAN2</name>
    <name evidence="11" type="ORF">Phum_PHUM614080</name>
</gene>
<keyword evidence="11" id="KW-0645">Protease</keyword>
<feature type="binding site" evidence="9">
    <location>
        <position position="1082"/>
    </location>
    <ligand>
        <name>a divalent metal cation</name>
        <dbReference type="ChEBI" id="CHEBI:60240"/>
        <note>catalytic</note>
    </ligand>
</feature>
<dbReference type="InterPro" id="IPR048841">
    <property type="entry name" value="PAN2_N"/>
</dbReference>
<comment type="domain">
    <text evidence="9">Contains a pseudo-UCH domain. This ubiquitin C-terminal hydrolase (UCH)-like or ubiquitin specific protease (USP)-like domain is predicted to be catalytically inactive because it lacks the active site catalytic triad characteristic of thiol proteases, with residues at the equivalent structural positions that are incompatible with catalysis, and it cannot bind ubiquitin. It functions as a structural scaffold for intra- and intermolecular interactions in the complex.</text>
</comment>
<keyword evidence="8 9" id="KW-0539">Nucleus</keyword>
<protein>
    <recommendedName>
        <fullName evidence="9">PAN2-PAN3 deadenylation complex catalytic subunit PAN2</fullName>
        <ecNumber evidence="9">3.1.13.4</ecNumber>
    </recommendedName>
    <alternativeName>
        <fullName evidence="9">PAB1P-dependent poly(A)-specific ribonuclease</fullName>
    </alternativeName>
    <alternativeName>
        <fullName evidence="9">Poly(A)-nuclease deadenylation complex subunit 2</fullName>
        <shortName evidence="9">PAN deadenylation complex subunit 2</shortName>
    </alternativeName>
</protein>
<dbReference type="PROSITE" id="PS50235">
    <property type="entry name" value="USP_3"/>
    <property type="match status" value="1"/>
</dbReference>
<evidence type="ECO:0000313" key="11">
    <source>
        <dbReference type="EMBL" id="EEB20376.1"/>
    </source>
</evidence>
<comment type="subunit">
    <text evidence="9">Forms a heterotrimer with an asymmetric homodimer of the regulatory subunit PAN3 to form the poly(A)-nuclease (PAN) deadenylation complex.</text>
</comment>
<dbReference type="CDD" id="cd06143">
    <property type="entry name" value="PAN2_exo"/>
    <property type="match status" value="1"/>
</dbReference>
<dbReference type="InterPro" id="IPR050785">
    <property type="entry name" value="PAN2-PAN3_catalytic_subunit"/>
</dbReference>
<dbReference type="InterPro" id="IPR012337">
    <property type="entry name" value="RNaseH-like_sf"/>
</dbReference>
<dbReference type="InterPro" id="IPR013520">
    <property type="entry name" value="Ribonucl_H"/>
</dbReference>
<evidence type="ECO:0000256" key="2">
    <source>
        <dbReference type="ARBA" id="ARBA00022490"/>
    </source>
</evidence>
<keyword evidence="4 9" id="KW-0540">Nuclease</keyword>
<dbReference type="eggNOG" id="KOG1275">
    <property type="taxonomic scope" value="Eukaryota"/>
</dbReference>
<evidence type="ECO:0000256" key="1">
    <source>
        <dbReference type="ARBA" id="ARBA00001663"/>
    </source>
</evidence>
<evidence type="ECO:0000259" key="10">
    <source>
        <dbReference type="PROSITE" id="PS50235"/>
    </source>
</evidence>
<dbReference type="SUPFAM" id="SSF50978">
    <property type="entry name" value="WD40 repeat-like"/>
    <property type="match status" value="1"/>
</dbReference>
<evidence type="ECO:0000256" key="6">
    <source>
        <dbReference type="ARBA" id="ARBA00022801"/>
    </source>
</evidence>
<dbReference type="InterPro" id="IPR028881">
    <property type="entry name" value="PAN2_UCH_dom"/>
</dbReference>
<evidence type="ECO:0000256" key="5">
    <source>
        <dbReference type="ARBA" id="ARBA00022723"/>
    </source>
</evidence>
<dbReference type="InterPro" id="IPR036397">
    <property type="entry name" value="RNaseH_sf"/>
</dbReference>
<evidence type="ECO:0000256" key="8">
    <source>
        <dbReference type="ARBA" id="ARBA00023242"/>
    </source>
</evidence>
<proteinExistence type="inferred from homology"/>
<dbReference type="Pfam" id="PF00929">
    <property type="entry name" value="RNase_T"/>
    <property type="match status" value="1"/>
</dbReference>
<dbReference type="RefSeq" id="XP_002433114.1">
    <property type="nucleotide sequence ID" value="XM_002433069.1"/>
</dbReference>
<dbReference type="HAMAP" id="MF_03182">
    <property type="entry name" value="PAN2"/>
    <property type="match status" value="1"/>
</dbReference>
<comment type="activity regulation">
    <text evidence="9">Positively regulated by the regulatory subunit PAN3.</text>
</comment>
<dbReference type="InterPro" id="IPR038765">
    <property type="entry name" value="Papain-like_cys_pep_sf"/>
</dbReference>
<dbReference type="GO" id="GO:0031251">
    <property type="term" value="C:PAN complex"/>
    <property type="evidence" value="ECO:0007669"/>
    <property type="project" value="UniProtKB-UniRule"/>
</dbReference>
<name>E0W420_PEDHC</name>
<dbReference type="EMBL" id="DS235886">
    <property type="protein sequence ID" value="EEB20376.1"/>
    <property type="molecule type" value="Genomic_DNA"/>
</dbReference>
<evidence type="ECO:0000256" key="9">
    <source>
        <dbReference type="HAMAP-Rule" id="MF_03182"/>
    </source>
</evidence>
<evidence type="ECO:0000256" key="7">
    <source>
        <dbReference type="ARBA" id="ARBA00022839"/>
    </source>
</evidence>
<comment type="function">
    <text evidence="9">Catalytic subunit of the poly(A)-nuclease (PAN) deadenylation complex, one of two cytoplasmic mRNA deadenylases involved in general and miRNA-mediated mRNA turnover. PAN specifically shortens poly(A) tails of RNA and the activity is stimulated by poly(A)-binding protein (PABP). PAN deadenylation is followed by rapid degradation of the shortened mRNA tails by the CCR4-NOT complex. Deadenylated mRNAs are then degraded by two alternative mechanisms, namely exosome-mediated 3'-5' exonucleolytic degradation, or deadenlyation-dependent mRNA decaping and subsequent 5'-3' exonucleolytic degradation by XRN1.</text>
</comment>
<accession>E0W420</accession>
<dbReference type="PANTHER" id="PTHR15728:SF0">
    <property type="entry name" value="PAN2-PAN3 DEADENYLATION COMPLEX CATALYTIC SUBUNIT PAN2"/>
    <property type="match status" value="1"/>
</dbReference>
<dbReference type="GO" id="GO:0006397">
    <property type="term" value="P:mRNA processing"/>
    <property type="evidence" value="ECO:0007669"/>
    <property type="project" value="UniProtKB-KW"/>
</dbReference>